<dbReference type="EC" id="2.7.11.1" evidence="3"/>
<evidence type="ECO:0000256" key="7">
    <source>
        <dbReference type="ARBA" id="ARBA00022737"/>
    </source>
</evidence>
<dbReference type="Pfam" id="PF00931">
    <property type="entry name" value="NB-ARC"/>
    <property type="match status" value="1"/>
</dbReference>
<proteinExistence type="inferred from homology"/>
<dbReference type="InterPro" id="IPR000719">
    <property type="entry name" value="Prot_kinase_dom"/>
</dbReference>
<evidence type="ECO:0000256" key="11">
    <source>
        <dbReference type="ARBA" id="ARBA00022840"/>
    </source>
</evidence>
<dbReference type="EMBL" id="KZ305117">
    <property type="protein sequence ID" value="PIA26011.1"/>
    <property type="molecule type" value="Genomic_DNA"/>
</dbReference>
<evidence type="ECO:0000256" key="5">
    <source>
        <dbReference type="ARBA" id="ARBA00022679"/>
    </source>
</evidence>
<dbReference type="SUPFAM" id="SSF52058">
    <property type="entry name" value="L domain-like"/>
    <property type="match status" value="1"/>
</dbReference>
<keyword evidence="13" id="KW-0472">Membrane</keyword>
<dbReference type="Gene3D" id="1.10.510.10">
    <property type="entry name" value="Transferase(Phosphotransferase) domain 1"/>
    <property type="match status" value="1"/>
</dbReference>
<dbReference type="InterPro" id="IPR008271">
    <property type="entry name" value="Ser/Thr_kinase_AS"/>
</dbReference>
<evidence type="ECO:0000256" key="8">
    <source>
        <dbReference type="ARBA" id="ARBA00022741"/>
    </source>
</evidence>
<evidence type="ECO:0000256" key="2">
    <source>
        <dbReference type="ARBA" id="ARBA00008894"/>
    </source>
</evidence>
<dbReference type="InterPro" id="IPR042197">
    <property type="entry name" value="Apaf_helical"/>
</dbReference>
<dbReference type="InterPro" id="IPR050905">
    <property type="entry name" value="Plant_NBS-LRR"/>
</dbReference>
<keyword evidence="11 16" id="KW-0067">ATP-binding</keyword>
<evidence type="ECO:0000256" key="16">
    <source>
        <dbReference type="PROSITE-ProRule" id="PRU10141"/>
    </source>
</evidence>
<dbReference type="PANTHER" id="PTHR33463">
    <property type="entry name" value="NB-ARC DOMAIN-CONTAINING PROTEIN-RELATED"/>
    <property type="match status" value="1"/>
</dbReference>
<keyword evidence="5" id="KW-0808">Transferase</keyword>
<dbReference type="Pfam" id="PF23598">
    <property type="entry name" value="LRR_14"/>
    <property type="match status" value="1"/>
</dbReference>
<evidence type="ECO:0000256" key="10">
    <source>
        <dbReference type="ARBA" id="ARBA00022821"/>
    </source>
</evidence>
<evidence type="ECO:0000256" key="12">
    <source>
        <dbReference type="ARBA" id="ARBA00022989"/>
    </source>
</evidence>
<comment type="catalytic activity">
    <reaction evidence="15">
        <text>L-seryl-[protein] + ATP = O-phospho-L-seryl-[protein] + ADP + H(+)</text>
        <dbReference type="Rhea" id="RHEA:17989"/>
        <dbReference type="Rhea" id="RHEA-COMP:9863"/>
        <dbReference type="Rhea" id="RHEA-COMP:11604"/>
        <dbReference type="ChEBI" id="CHEBI:15378"/>
        <dbReference type="ChEBI" id="CHEBI:29999"/>
        <dbReference type="ChEBI" id="CHEBI:30616"/>
        <dbReference type="ChEBI" id="CHEBI:83421"/>
        <dbReference type="ChEBI" id="CHEBI:456216"/>
        <dbReference type="EC" id="2.7.11.1"/>
    </reaction>
</comment>
<comment type="catalytic activity">
    <reaction evidence="14">
        <text>L-threonyl-[protein] + ATP = O-phospho-L-threonyl-[protein] + ADP + H(+)</text>
        <dbReference type="Rhea" id="RHEA:46608"/>
        <dbReference type="Rhea" id="RHEA-COMP:11060"/>
        <dbReference type="Rhea" id="RHEA-COMP:11605"/>
        <dbReference type="ChEBI" id="CHEBI:15378"/>
        <dbReference type="ChEBI" id="CHEBI:30013"/>
        <dbReference type="ChEBI" id="CHEBI:30616"/>
        <dbReference type="ChEBI" id="CHEBI:61977"/>
        <dbReference type="ChEBI" id="CHEBI:456216"/>
        <dbReference type="EC" id="2.7.11.1"/>
    </reaction>
</comment>
<feature type="binding site" evidence="16">
    <location>
        <position position="59"/>
    </location>
    <ligand>
        <name>ATP</name>
        <dbReference type="ChEBI" id="CHEBI:30616"/>
    </ligand>
</feature>
<keyword evidence="8 16" id="KW-0547">Nucleotide-binding</keyword>
<evidence type="ECO:0000256" key="14">
    <source>
        <dbReference type="ARBA" id="ARBA00047899"/>
    </source>
</evidence>
<dbReference type="Gene3D" id="3.40.50.300">
    <property type="entry name" value="P-loop containing nucleotide triphosphate hydrolases"/>
    <property type="match status" value="1"/>
</dbReference>
<organism evidence="18 19">
    <name type="scientific">Aquilegia coerulea</name>
    <name type="common">Rocky mountain columbine</name>
    <dbReference type="NCBI Taxonomy" id="218851"/>
    <lineage>
        <taxon>Eukaryota</taxon>
        <taxon>Viridiplantae</taxon>
        <taxon>Streptophyta</taxon>
        <taxon>Embryophyta</taxon>
        <taxon>Tracheophyta</taxon>
        <taxon>Spermatophyta</taxon>
        <taxon>Magnoliopsida</taxon>
        <taxon>Ranunculales</taxon>
        <taxon>Ranunculaceae</taxon>
        <taxon>Thalictroideae</taxon>
        <taxon>Aquilegia</taxon>
    </lineage>
</organism>
<dbReference type="GO" id="GO:0005524">
    <property type="term" value="F:ATP binding"/>
    <property type="evidence" value="ECO:0007669"/>
    <property type="project" value="UniProtKB-UniRule"/>
</dbReference>
<reference evidence="18 19" key="1">
    <citation type="submission" date="2017-09" db="EMBL/GenBank/DDBJ databases">
        <title>WGS assembly of Aquilegia coerulea Goldsmith.</title>
        <authorList>
            <person name="Hodges S."/>
            <person name="Kramer E."/>
            <person name="Nordborg M."/>
            <person name="Tomkins J."/>
            <person name="Borevitz J."/>
            <person name="Derieg N."/>
            <person name="Yan J."/>
            <person name="Mihaltcheva S."/>
            <person name="Hayes R.D."/>
            <person name="Rokhsar D."/>
        </authorList>
    </citation>
    <scope>NUCLEOTIDE SEQUENCE [LARGE SCALE GENOMIC DNA]</scope>
    <source>
        <strain evidence="19">cv. Goldsmith</strain>
    </source>
</reference>
<evidence type="ECO:0000259" key="17">
    <source>
        <dbReference type="PROSITE" id="PS50011"/>
    </source>
</evidence>
<protein>
    <recommendedName>
        <fullName evidence="3">non-specific serine/threonine protein kinase</fullName>
        <ecNumber evidence="3">2.7.11.1</ecNumber>
    </recommendedName>
</protein>
<keyword evidence="10" id="KW-0611">Plant defense</keyword>
<evidence type="ECO:0000256" key="6">
    <source>
        <dbReference type="ARBA" id="ARBA00022692"/>
    </source>
</evidence>
<evidence type="ECO:0000256" key="9">
    <source>
        <dbReference type="ARBA" id="ARBA00022777"/>
    </source>
</evidence>
<evidence type="ECO:0000313" key="19">
    <source>
        <dbReference type="Proteomes" id="UP000230069"/>
    </source>
</evidence>
<dbReference type="PROSITE" id="PS00108">
    <property type="entry name" value="PROTEIN_KINASE_ST"/>
    <property type="match status" value="1"/>
</dbReference>
<dbReference type="PANTHER" id="PTHR33463:SF187">
    <property type="entry name" value="AND NB-ARC DOMAIN DISEASE RESISTANCE PROTEIN, PUTATIVE-RELATED"/>
    <property type="match status" value="1"/>
</dbReference>
<dbReference type="Gene3D" id="1.10.8.430">
    <property type="entry name" value="Helical domain of apoptotic protease-activating factors"/>
    <property type="match status" value="1"/>
</dbReference>
<dbReference type="InterPro" id="IPR057135">
    <property type="entry name" value="At4g27190-like_LRR"/>
</dbReference>
<dbReference type="InterPro" id="IPR011009">
    <property type="entry name" value="Kinase-like_dom_sf"/>
</dbReference>
<dbReference type="GO" id="GO:0004674">
    <property type="term" value="F:protein serine/threonine kinase activity"/>
    <property type="evidence" value="ECO:0007669"/>
    <property type="project" value="UniProtKB-KW"/>
</dbReference>
<evidence type="ECO:0000256" key="3">
    <source>
        <dbReference type="ARBA" id="ARBA00012513"/>
    </source>
</evidence>
<dbReference type="SMART" id="SM00220">
    <property type="entry name" value="S_TKc"/>
    <property type="match status" value="1"/>
</dbReference>
<dbReference type="Pfam" id="PF23559">
    <property type="entry name" value="WHD_DRP"/>
    <property type="match status" value="1"/>
</dbReference>
<comment type="similarity">
    <text evidence="2">Belongs to the disease resistance NB-LRR family.</text>
</comment>
<dbReference type="FunFam" id="1.10.510.10:FF:001023">
    <property type="entry name" value="Os07g0541700 protein"/>
    <property type="match status" value="1"/>
</dbReference>
<evidence type="ECO:0000256" key="15">
    <source>
        <dbReference type="ARBA" id="ARBA00048679"/>
    </source>
</evidence>
<dbReference type="InParanoid" id="A0A2G5C440"/>
<dbReference type="PROSITE" id="PS50011">
    <property type="entry name" value="PROTEIN_KINASE_DOM"/>
    <property type="match status" value="1"/>
</dbReference>
<dbReference type="Proteomes" id="UP000230069">
    <property type="component" value="Unassembled WGS sequence"/>
</dbReference>
<dbReference type="InterPro" id="IPR017441">
    <property type="entry name" value="Protein_kinase_ATP_BS"/>
</dbReference>
<evidence type="ECO:0000313" key="18">
    <source>
        <dbReference type="EMBL" id="PIA26011.1"/>
    </source>
</evidence>
<dbReference type="SUPFAM" id="SSF52540">
    <property type="entry name" value="P-loop containing nucleoside triphosphate hydrolases"/>
    <property type="match status" value="1"/>
</dbReference>
<dbReference type="Pfam" id="PF07714">
    <property type="entry name" value="PK_Tyr_Ser-Thr"/>
    <property type="match status" value="1"/>
</dbReference>
<evidence type="ECO:0000256" key="13">
    <source>
        <dbReference type="ARBA" id="ARBA00023136"/>
    </source>
</evidence>
<dbReference type="InterPro" id="IPR058922">
    <property type="entry name" value="WHD_DRP"/>
</dbReference>
<dbReference type="Gene3D" id="1.10.10.10">
    <property type="entry name" value="Winged helix-like DNA-binding domain superfamily/Winged helix DNA-binding domain"/>
    <property type="match status" value="1"/>
</dbReference>
<keyword evidence="9" id="KW-0418">Kinase</keyword>
<dbReference type="FunFam" id="3.40.50.300:FF:001091">
    <property type="entry name" value="Probable disease resistance protein At1g61300"/>
    <property type="match status" value="1"/>
</dbReference>
<keyword evidence="12" id="KW-1133">Transmembrane helix</keyword>
<name>A0A2G5C440_AQUCA</name>
<dbReference type="InterPro" id="IPR055414">
    <property type="entry name" value="LRR_R13L4/SHOC2-like"/>
</dbReference>
<dbReference type="InterPro" id="IPR027417">
    <property type="entry name" value="P-loop_NTPase"/>
</dbReference>
<evidence type="ECO:0000256" key="1">
    <source>
        <dbReference type="ARBA" id="ARBA00008171"/>
    </source>
</evidence>
<gene>
    <name evidence="18" type="ORF">AQUCO_10100011v1</name>
</gene>
<dbReference type="STRING" id="218851.A0A2G5C440"/>
<sequence>MKITSSDLVDKCLSGPKSYSNGDLMTFTLNFSESNKIGSGGYGVVYKGQFPNGDLVAVKVLEENDVVEETFMAEVNTMVQACHRNLVKLYGYCCERDMKALVYEYMENGSLDRILYENHHSNINWDKLYGIAIETARGLNYLHDGLDKQIIHYDIKAANVLLDKNYSAKITDFGLAKLMNRNVSRVDLTRIRGTAGYNAPETWMPGSQVSCKCDVYSFGMMLFEILGKRRNGVEENWFPRHVWKQFENGKLEQLIRDCGITEKDKEKAKILCEVALCCAHHRPEQRPSMMEVVLMLKENLPVGKPSYPFLPGQFYDSSIIPSVEVIPPVHSAVSPTRNGRDHKGIKLPTTTVVGTAALGYSKMVLQWVVNEEIVTIGIHGMGGVGKTTILKNIYNKLLADRNCFDKIIWVTVSKDANDSKLQHDIAESIDLKLSKGDDMLKNSRLLLQALEKMKRFVLVLDDMWQAISLVEIGIPQPTREDGCKLLLTTRSLDVCKRMGCHEDHIITVKPLPEDEAWELFMNKVDVVLTPEVRAIAELVAKECSGLPLAIITVGGAMRGQRDIVQWRVALNDLQDFSNRITDIEDTVFKHLKFSYDRLANEKLKNCFLYCALYPEDYKIPTIELVDFWIMDGLVKERNRHNELLQGQFILTKLKDHCLLENGYSDDDERVKMHDLIRDMALRITDNTFMVQDGVKCLPNEIEWGEVLERASFMDNLVEQVSISPRCPKLSTLFFSGSYYLMNIGNDFFVNMQCLRVLDLRNSGIISLPDSISDLVNLRALRLSWCQILMRVPSLAKLVRLRTLELDHTSIEELPEGIEMLVNLRCLNLNSIMLRKGIPMGLISKFSELQNLDLGGIHADKVYVSGSGTSFAKELLSLKELENLYISFHCFSDYARYGGSAKFNHRLKHFVLKIGESRSLRHLFGNVMSFTIDSSEIGRITQNAVPILENTEFLEISGFKDLTSFCNRGRLIQLREFCIDECKEIDCIWSFLEGDEVESSSTGTTTASSALQCLERIYISGCPKLYTIFKGIRNIGVLSCLKKLEIWFCDGLKNVFSSSRLLQHLQNLEEIEIQFCEDELEELIGEEEEEENRRNAETPITIPRLKRLTFGNLPILKSIWRGVMICNSLESVYVHNCSELERLPQFTGKEQSILPPASLIEIIGSREWWDSLEWDPAYPKYNLQPFFKEKPDYVSGDTEDGIVAASSQSDGEESSQSDLHVTHKRRRLYYQSESDGLESSQSDINVNHKRRKLYYQSGLNVYNGIIHYNAEEVQSIEDEAANGSFSLISVLCKWILCSCFSAPSI</sequence>
<dbReference type="Gene3D" id="3.30.200.20">
    <property type="entry name" value="Phosphorylase Kinase, domain 1"/>
    <property type="match status" value="1"/>
</dbReference>
<dbReference type="InterPro" id="IPR001245">
    <property type="entry name" value="Ser-Thr/Tyr_kinase_cat_dom"/>
</dbReference>
<dbReference type="PRINTS" id="PR00364">
    <property type="entry name" value="DISEASERSIST"/>
</dbReference>
<dbReference type="InterPro" id="IPR036388">
    <property type="entry name" value="WH-like_DNA-bd_sf"/>
</dbReference>
<feature type="domain" description="Protein kinase" evidence="17">
    <location>
        <begin position="31"/>
        <end position="310"/>
    </location>
</feature>
<dbReference type="Gene3D" id="3.80.10.10">
    <property type="entry name" value="Ribonuclease Inhibitor"/>
    <property type="match status" value="2"/>
</dbReference>
<keyword evidence="4" id="KW-0723">Serine/threonine-protein kinase</keyword>
<dbReference type="GO" id="GO:0043531">
    <property type="term" value="F:ADP binding"/>
    <property type="evidence" value="ECO:0007669"/>
    <property type="project" value="InterPro"/>
</dbReference>
<dbReference type="SUPFAM" id="SSF56112">
    <property type="entry name" value="Protein kinase-like (PK-like)"/>
    <property type="match status" value="1"/>
</dbReference>
<evidence type="ECO:0000256" key="4">
    <source>
        <dbReference type="ARBA" id="ARBA00022527"/>
    </source>
</evidence>
<keyword evidence="7" id="KW-0677">Repeat</keyword>
<dbReference type="GO" id="GO:0006952">
    <property type="term" value="P:defense response"/>
    <property type="evidence" value="ECO:0007669"/>
    <property type="project" value="UniProtKB-KW"/>
</dbReference>
<comment type="similarity">
    <text evidence="1">Belongs to the protein kinase superfamily. TKL Ser/Thr protein kinase family. ROCO subfamily.</text>
</comment>
<keyword evidence="6" id="KW-0812">Transmembrane</keyword>
<dbReference type="InterPro" id="IPR002182">
    <property type="entry name" value="NB-ARC"/>
</dbReference>
<keyword evidence="19" id="KW-1185">Reference proteome</keyword>
<dbReference type="FunFam" id="1.10.10.10:FF:000322">
    <property type="entry name" value="Probable disease resistance protein At1g63360"/>
    <property type="match status" value="1"/>
</dbReference>
<dbReference type="PROSITE" id="PS00107">
    <property type="entry name" value="PROTEIN_KINASE_ATP"/>
    <property type="match status" value="1"/>
</dbReference>
<dbReference type="InterPro" id="IPR032675">
    <property type="entry name" value="LRR_dom_sf"/>
</dbReference>
<dbReference type="Pfam" id="PF23247">
    <property type="entry name" value="LRR_RPS2"/>
    <property type="match status" value="1"/>
</dbReference>
<accession>A0A2G5C440</accession>